<reference evidence="1" key="2">
    <citation type="journal article" date="2021" name="Genome Biol. Evol.">
        <title>Developing a high-quality reference genome for a parasitic bivalve with doubly uniparental inheritance (Bivalvia: Unionida).</title>
        <authorList>
            <person name="Smith C.H."/>
        </authorList>
    </citation>
    <scope>NUCLEOTIDE SEQUENCE</scope>
    <source>
        <strain evidence="1">CHS0354</strain>
        <tissue evidence="1">Mantle</tissue>
    </source>
</reference>
<reference evidence="1" key="3">
    <citation type="submission" date="2023-05" db="EMBL/GenBank/DDBJ databases">
        <authorList>
            <person name="Smith C.H."/>
        </authorList>
    </citation>
    <scope>NUCLEOTIDE SEQUENCE</scope>
    <source>
        <strain evidence="1">CHS0354</strain>
        <tissue evidence="1">Mantle</tissue>
    </source>
</reference>
<dbReference type="EMBL" id="JAEAOA010001293">
    <property type="protein sequence ID" value="KAK3589750.1"/>
    <property type="molecule type" value="Genomic_DNA"/>
</dbReference>
<name>A0AAE0SEA9_9BIVA</name>
<reference evidence="1" key="1">
    <citation type="journal article" date="2021" name="Genome Biol. Evol.">
        <title>A High-Quality Reference Genome for a Parasitic Bivalve with Doubly Uniparental Inheritance (Bivalvia: Unionida).</title>
        <authorList>
            <person name="Smith C.H."/>
        </authorList>
    </citation>
    <scope>NUCLEOTIDE SEQUENCE</scope>
    <source>
        <strain evidence="1">CHS0354</strain>
    </source>
</reference>
<sequence length="61" mass="6728">MASNNSSHSKPAYKRGLCGEEDGAIDPDVKCLGELKSQAPEVFGRQNPFQTSYEPLRWPSC</sequence>
<organism evidence="1 2">
    <name type="scientific">Potamilus streckersoni</name>
    <dbReference type="NCBI Taxonomy" id="2493646"/>
    <lineage>
        <taxon>Eukaryota</taxon>
        <taxon>Metazoa</taxon>
        <taxon>Spiralia</taxon>
        <taxon>Lophotrochozoa</taxon>
        <taxon>Mollusca</taxon>
        <taxon>Bivalvia</taxon>
        <taxon>Autobranchia</taxon>
        <taxon>Heteroconchia</taxon>
        <taxon>Palaeoheterodonta</taxon>
        <taxon>Unionida</taxon>
        <taxon>Unionoidea</taxon>
        <taxon>Unionidae</taxon>
        <taxon>Ambleminae</taxon>
        <taxon>Lampsilini</taxon>
        <taxon>Potamilus</taxon>
    </lineage>
</organism>
<accession>A0AAE0SEA9</accession>
<comment type="caution">
    <text evidence="1">The sequence shown here is derived from an EMBL/GenBank/DDBJ whole genome shotgun (WGS) entry which is preliminary data.</text>
</comment>
<protein>
    <submittedName>
        <fullName evidence="1">Uncharacterized protein</fullName>
    </submittedName>
</protein>
<dbReference type="AlphaFoldDB" id="A0AAE0SEA9"/>
<dbReference type="Proteomes" id="UP001195483">
    <property type="component" value="Unassembled WGS sequence"/>
</dbReference>
<evidence type="ECO:0000313" key="1">
    <source>
        <dbReference type="EMBL" id="KAK3589750.1"/>
    </source>
</evidence>
<keyword evidence="2" id="KW-1185">Reference proteome</keyword>
<gene>
    <name evidence="1" type="ORF">CHS0354_021076</name>
</gene>
<evidence type="ECO:0000313" key="2">
    <source>
        <dbReference type="Proteomes" id="UP001195483"/>
    </source>
</evidence>
<proteinExistence type="predicted"/>